<protein>
    <submittedName>
        <fullName evidence="2">Uncharacterized protein</fullName>
    </submittedName>
</protein>
<evidence type="ECO:0000313" key="2">
    <source>
        <dbReference type="EMBL" id="CAG6683838.1"/>
    </source>
</evidence>
<proteinExistence type="predicted"/>
<organism evidence="2">
    <name type="scientific">Cacopsylla melanoneura</name>
    <dbReference type="NCBI Taxonomy" id="428564"/>
    <lineage>
        <taxon>Eukaryota</taxon>
        <taxon>Metazoa</taxon>
        <taxon>Ecdysozoa</taxon>
        <taxon>Arthropoda</taxon>
        <taxon>Hexapoda</taxon>
        <taxon>Insecta</taxon>
        <taxon>Pterygota</taxon>
        <taxon>Neoptera</taxon>
        <taxon>Paraneoptera</taxon>
        <taxon>Hemiptera</taxon>
        <taxon>Sternorrhyncha</taxon>
        <taxon>Psylloidea</taxon>
        <taxon>Psyllidae</taxon>
        <taxon>Psyllinae</taxon>
        <taxon>Cacopsylla</taxon>
    </lineage>
</organism>
<dbReference type="EMBL" id="HBUF01264706">
    <property type="protein sequence ID" value="CAG6683838.1"/>
    <property type="molecule type" value="Transcribed_RNA"/>
</dbReference>
<name>A0A8D8X669_9HEMI</name>
<accession>A0A8D8X669</accession>
<sequence>MPDLGSLVVKLLVRNQAKAKSLIGNILVQNTSVRINRHRFWNNFIFVYLFYFSLEIETVFLSKRTNIFQEYCNKFSQRIATNFLRVLYSEFFKSIGTNFLRALLFSKSRYSNKFSKSIATNFLRVL</sequence>
<evidence type="ECO:0000256" key="1">
    <source>
        <dbReference type="SAM" id="Phobius"/>
    </source>
</evidence>
<keyword evidence="1" id="KW-0472">Membrane</keyword>
<keyword evidence="1" id="KW-1133">Transmembrane helix</keyword>
<reference evidence="2" key="1">
    <citation type="submission" date="2021-05" db="EMBL/GenBank/DDBJ databases">
        <authorList>
            <person name="Alioto T."/>
            <person name="Alioto T."/>
            <person name="Gomez Garrido J."/>
        </authorList>
    </citation>
    <scope>NUCLEOTIDE SEQUENCE</scope>
</reference>
<dbReference type="AlphaFoldDB" id="A0A8D8X669"/>
<feature type="transmembrane region" description="Helical" evidence="1">
    <location>
        <begin position="40"/>
        <end position="61"/>
    </location>
</feature>
<keyword evidence="1" id="KW-0812">Transmembrane</keyword>